<dbReference type="InterPro" id="IPR019787">
    <property type="entry name" value="Znf_PHD-finger"/>
</dbReference>
<gene>
    <name evidence="16" type="ORF">BYL167_LOCUS1377</name>
</gene>
<dbReference type="PROSITE" id="PS50219">
    <property type="entry name" value="CNH"/>
    <property type="match status" value="1"/>
</dbReference>
<dbReference type="CDD" id="cd16859">
    <property type="entry name" value="ING_ING4_5"/>
    <property type="match status" value="1"/>
</dbReference>
<evidence type="ECO:0000256" key="9">
    <source>
        <dbReference type="ARBA" id="ARBA00023242"/>
    </source>
</evidence>
<dbReference type="InterPro" id="IPR019452">
    <property type="entry name" value="VPS39/TGF_beta_rcpt-assoc_1"/>
</dbReference>
<keyword evidence="8" id="KW-0472">Membrane</keyword>
<dbReference type="PROSITE" id="PS01359">
    <property type="entry name" value="ZF_PHD_1"/>
    <property type="match status" value="1"/>
</dbReference>
<keyword evidence="4 12" id="KW-0479">Metal-binding</keyword>
<dbReference type="GO" id="GO:0005737">
    <property type="term" value="C:cytoplasm"/>
    <property type="evidence" value="ECO:0007669"/>
    <property type="project" value="TreeGrafter"/>
</dbReference>
<keyword evidence="5 11" id="KW-0863">Zinc-finger</keyword>
<evidence type="ECO:0000256" key="2">
    <source>
        <dbReference type="ARBA" id="ARBA00004184"/>
    </source>
</evidence>
<dbReference type="PANTHER" id="PTHR12894:SF49">
    <property type="entry name" value="VAM6_VPS39-LIKE PROTEIN"/>
    <property type="match status" value="1"/>
</dbReference>
<keyword evidence="9 12" id="KW-0539">Nucleus</keyword>
<evidence type="ECO:0000259" key="14">
    <source>
        <dbReference type="PROSITE" id="PS50016"/>
    </source>
</evidence>
<name>A0A8S2IPH3_9BILA</name>
<evidence type="ECO:0000256" key="5">
    <source>
        <dbReference type="ARBA" id="ARBA00022771"/>
    </source>
</evidence>
<dbReference type="EMBL" id="CAJOBH010000206">
    <property type="protein sequence ID" value="CAF3770646.1"/>
    <property type="molecule type" value="Genomic_DNA"/>
</dbReference>
<dbReference type="GO" id="GO:0006914">
    <property type="term" value="P:autophagy"/>
    <property type="evidence" value="ECO:0007669"/>
    <property type="project" value="TreeGrafter"/>
</dbReference>
<dbReference type="AlphaFoldDB" id="A0A8S2IPH3"/>
<dbReference type="PANTHER" id="PTHR12894">
    <property type="entry name" value="CNH DOMAIN CONTAINING"/>
    <property type="match status" value="1"/>
</dbReference>
<keyword evidence="6 12" id="KW-0862">Zinc</keyword>
<dbReference type="FunFam" id="3.30.40.10:FF:000016">
    <property type="entry name" value="Inhibitor of growth protein"/>
    <property type="match status" value="1"/>
</dbReference>
<dbReference type="GO" id="GO:0012505">
    <property type="term" value="C:endomembrane system"/>
    <property type="evidence" value="ECO:0007669"/>
    <property type="project" value="UniProtKB-SubCell"/>
</dbReference>
<evidence type="ECO:0000256" key="6">
    <source>
        <dbReference type="ARBA" id="ARBA00022833"/>
    </source>
</evidence>
<organism evidence="16 17">
    <name type="scientific">Rotaria magnacalcarata</name>
    <dbReference type="NCBI Taxonomy" id="392030"/>
    <lineage>
        <taxon>Eukaryota</taxon>
        <taxon>Metazoa</taxon>
        <taxon>Spiralia</taxon>
        <taxon>Gnathifera</taxon>
        <taxon>Rotifera</taxon>
        <taxon>Eurotatoria</taxon>
        <taxon>Bdelloidea</taxon>
        <taxon>Philodinida</taxon>
        <taxon>Philodinidae</taxon>
        <taxon>Rotaria</taxon>
    </lineage>
</organism>
<evidence type="ECO:0000259" key="15">
    <source>
        <dbReference type="PROSITE" id="PS50219"/>
    </source>
</evidence>
<evidence type="ECO:0000256" key="8">
    <source>
        <dbReference type="ARBA" id="ARBA00023136"/>
    </source>
</evidence>
<dbReference type="GO" id="GO:0008270">
    <property type="term" value="F:zinc ion binding"/>
    <property type="evidence" value="ECO:0007669"/>
    <property type="project" value="UniProtKB-KW"/>
</dbReference>
<dbReference type="GO" id="GO:0016020">
    <property type="term" value="C:membrane"/>
    <property type="evidence" value="ECO:0007669"/>
    <property type="project" value="TreeGrafter"/>
</dbReference>
<dbReference type="GO" id="GO:0034058">
    <property type="term" value="P:endosomal vesicle fusion"/>
    <property type="evidence" value="ECO:0007669"/>
    <property type="project" value="TreeGrafter"/>
</dbReference>
<evidence type="ECO:0000256" key="13">
    <source>
        <dbReference type="SAM" id="MobiDB-lite"/>
    </source>
</evidence>
<comment type="similarity">
    <text evidence="3 12">Belongs to the ING family.</text>
</comment>
<dbReference type="InterPro" id="IPR001965">
    <property type="entry name" value="Znf_PHD"/>
</dbReference>
<evidence type="ECO:0000256" key="12">
    <source>
        <dbReference type="RuleBase" id="RU361213"/>
    </source>
</evidence>
<feature type="domain" description="CNH" evidence="15">
    <location>
        <begin position="53"/>
        <end position="333"/>
    </location>
</feature>
<protein>
    <recommendedName>
        <fullName evidence="12">Inhibitor of growth protein</fullName>
    </recommendedName>
</protein>
<sequence length="1249" mass="143798">MSSPAKTARVSAVTAVPLLPNTSTNDLQDDFEAFRLRTVIRDFKLMAELFASNGDIVLICGRNNQEKQGMLLVSYKIPSQTASLTASIQLLKVIRLAKKSVTQLETIPILKVALLLGDGVISLLDVGSLAEIATVVVNNCTLFSTWYDIESNTSASNATKAIPAELRVCAVRRRILSFHRWTPPQRKLEENIDLRGCFDLMDTPRALALSREKICIGYRRSYVIMSLTTGMMVHELPFTMANEPVINCLQDRTQWCIQMDSNTVFLNANFEPLYENGITWKDIPSAIVQASPYVLSLMSQTIDVCTFNGSQSVPVQQIQHKGSTTTVKCRLWMDAQTERIYAATTTDVYVLEPISVHIQLKNYTGRNRYDLALILIRAVLGMSVSSSIHDQSRKPDGHAKGKIDLSALPIQVVYANNEQSSSKSTSVIRQHSEIIDSVRSDEKLSETELWSEYYRVGTMYAFQLFHKQQFEQAFAEFNEFLTDPAEIISLFAPVSENDWLGQSYNDLKAFVHQHPHFSEPNDFVGVKFENALHELQRYLTDLRRVFQTVFRRSPDSYLEVQSLVQNRFILKPVRDLLTIVETALLKAYLMDNNMTLSNALLRNQDNCCLVLEIERELKRYHRRSELVAFYEKQNRHKEALELIMRTESLSSRENILNYLSKLDNDNLKLIFEYMEPMLKSALHEKNNRDILQDILTLFVGETAPTSPLATMDIYLRIIKLDPIQVYEFLEKIDQDFSIKYLEMICLKPELGTKQRDIHNRLVYAYCARIKQLSDQFKPMIIKSLQDNYEDNDLRATQSSSINVENYSLMSPIKNQKNEYESKLKFFLHNENCQCDFDKLEAYFVQEQNDPSNENLFSLHYAIVLGKLGRHESALETFVKNGFFTDAESYCETIYSNGQIQLAQDLYRRLIEFFLKQNKDGNLNDNSLKSILRVVNNASDRLDPVQTLEILPTQLKLNSLKDFIEHSLQTCSTNKRGSQLERNLLFLKLLRTQSNRISSENHSFIIDVDSKCARAECTQPFTGTQAVMDFDEFIESLESLPIDLSRNLRLLRELDDKSLSLKSECSTIATKYQDSKSHDDKYSIIQTLNDLQSRRLLHANEKITLANQAYEMVEKHIRRLDDVLEELANQPQVNSTTNRKKKRTTSSHDDVNSNKKRRKQDRPLNQVQNKTSIKNKEHHDINKVEPVGLDLFPIDPYEPRYCICNQVSFGRMIACDNPHCQIEWFHFACVKLEEEPKGKWFCQQCRTISN</sequence>
<dbReference type="SMART" id="SM01408">
    <property type="entry name" value="ING"/>
    <property type="match status" value="1"/>
</dbReference>
<keyword evidence="7 12" id="KW-0156">Chromatin regulator</keyword>
<reference evidence="16" key="1">
    <citation type="submission" date="2021-02" db="EMBL/GenBank/DDBJ databases">
        <authorList>
            <person name="Nowell W R."/>
        </authorList>
    </citation>
    <scope>NUCLEOTIDE SEQUENCE</scope>
</reference>
<feature type="region of interest" description="Disordered" evidence="13">
    <location>
        <begin position="1127"/>
        <end position="1176"/>
    </location>
</feature>
<dbReference type="GO" id="GO:0005634">
    <property type="term" value="C:nucleus"/>
    <property type="evidence" value="ECO:0007669"/>
    <property type="project" value="UniProtKB-SubCell"/>
</dbReference>
<feature type="domain" description="PHD-type" evidence="14">
    <location>
        <begin position="1198"/>
        <end position="1247"/>
    </location>
</feature>
<comment type="caution">
    <text evidence="16">The sequence shown here is derived from an EMBL/GenBank/DDBJ whole genome shotgun (WGS) entry which is preliminary data.</text>
</comment>
<dbReference type="InterPro" id="IPR032914">
    <property type="entry name" value="Vam6/VPS39/TRAP1"/>
</dbReference>
<evidence type="ECO:0000313" key="17">
    <source>
        <dbReference type="Proteomes" id="UP000681967"/>
    </source>
</evidence>
<dbReference type="Gene3D" id="3.30.40.10">
    <property type="entry name" value="Zinc/RING finger domain, C3HC4 (zinc finger)"/>
    <property type="match status" value="1"/>
</dbReference>
<dbReference type="Gene3D" id="6.10.140.1740">
    <property type="match status" value="1"/>
</dbReference>
<feature type="compositionally biased region" description="Polar residues" evidence="13">
    <location>
        <begin position="1162"/>
        <end position="1171"/>
    </location>
</feature>
<evidence type="ECO:0000256" key="3">
    <source>
        <dbReference type="ARBA" id="ARBA00010210"/>
    </source>
</evidence>
<dbReference type="GO" id="GO:0006325">
    <property type="term" value="P:chromatin organization"/>
    <property type="evidence" value="ECO:0007669"/>
    <property type="project" value="UniProtKB-KW"/>
</dbReference>
<dbReference type="PROSITE" id="PS50016">
    <property type="entry name" value="ZF_PHD_2"/>
    <property type="match status" value="1"/>
</dbReference>
<dbReference type="Pfam" id="PF00780">
    <property type="entry name" value="CNH"/>
    <property type="match status" value="1"/>
</dbReference>
<dbReference type="Pfam" id="PF10366">
    <property type="entry name" value="Vps39_1"/>
    <property type="match status" value="1"/>
</dbReference>
<comment type="domain">
    <text evidence="12">The PHD-type zinc finger mediates the binding to H3K4me3.</text>
</comment>
<dbReference type="Pfam" id="PF12998">
    <property type="entry name" value="ING"/>
    <property type="match status" value="1"/>
</dbReference>
<comment type="similarity">
    <text evidence="10">Belongs to the VAM6/VPS39 family.</text>
</comment>
<dbReference type="InterPro" id="IPR024610">
    <property type="entry name" value="ING_N_histone-binding"/>
</dbReference>
<dbReference type="InterPro" id="IPR011011">
    <property type="entry name" value="Znf_FYVE_PHD"/>
</dbReference>
<dbReference type="CDD" id="cd15505">
    <property type="entry name" value="PHD_ING"/>
    <property type="match status" value="1"/>
</dbReference>
<dbReference type="SMART" id="SM00249">
    <property type="entry name" value="PHD"/>
    <property type="match status" value="1"/>
</dbReference>
<comment type="subcellular location">
    <subcellularLocation>
        <location evidence="2">Endomembrane system</location>
        <topology evidence="2">Peripheral membrane protein</topology>
    </subcellularLocation>
    <subcellularLocation>
        <location evidence="1 12">Nucleus</location>
    </subcellularLocation>
</comment>
<evidence type="ECO:0000256" key="4">
    <source>
        <dbReference type="ARBA" id="ARBA00022723"/>
    </source>
</evidence>
<dbReference type="InterPro" id="IPR019786">
    <property type="entry name" value="Zinc_finger_PHD-type_CS"/>
</dbReference>
<comment type="subunit">
    <text evidence="12">Component of an histone acetyltransferase complex. Interacts with H3K4me3 and to a lesser extent with H3K4me2.</text>
</comment>
<dbReference type="Proteomes" id="UP000681967">
    <property type="component" value="Unassembled WGS sequence"/>
</dbReference>
<proteinExistence type="inferred from homology"/>
<dbReference type="InterPro" id="IPR001180">
    <property type="entry name" value="CNH_dom"/>
</dbReference>
<dbReference type="SUPFAM" id="SSF57903">
    <property type="entry name" value="FYVE/PHD zinc finger"/>
    <property type="match status" value="1"/>
</dbReference>
<evidence type="ECO:0000313" key="16">
    <source>
        <dbReference type="EMBL" id="CAF3770646.1"/>
    </source>
</evidence>
<accession>A0A8S2IPH3</accession>
<comment type="function">
    <text evidence="12">Component of an histone acetyltransferase complex.</text>
</comment>
<evidence type="ECO:0000256" key="10">
    <source>
        <dbReference type="ARBA" id="ARBA00038201"/>
    </source>
</evidence>
<evidence type="ECO:0000256" key="1">
    <source>
        <dbReference type="ARBA" id="ARBA00004123"/>
    </source>
</evidence>
<evidence type="ECO:0000256" key="7">
    <source>
        <dbReference type="ARBA" id="ARBA00022853"/>
    </source>
</evidence>
<dbReference type="InterPro" id="IPR013083">
    <property type="entry name" value="Znf_RING/FYVE/PHD"/>
</dbReference>
<evidence type="ECO:0000256" key="11">
    <source>
        <dbReference type="PROSITE-ProRule" id="PRU00146"/>
    </source>
</evidence>